<reference evidence="1" key="1">
    <citation type="submission" date="2020-10" db="EMBL/GenBank/DDBJ databases">
        <title>Connecting structure to function with the recovery of over 1000 high-quality activated sludge metagenome-assembled genomes encoding full-length rRNA genes using long-read sequencing.</title>
        <authorList>
            <person name="Singleton C.M."/>
            <person name="Petriglieri F."/>
            <person name="Kristensen J.M."/>
            <person name="Kirkegaard R.H."/>
            <person name="Michaelsen T.Y."/>
            <person name="Andersen M.H."/>
            <person name="Karst S.M."/>
            <person name="Dueholm M.S."/>
            <person name="Nielsen P.H."/>
            <person name="Albertsen M."/>
        </authorList>
    </citation>
    <scope>NUCLEOTIDE SEQUENCE</scope>
    <source>
        <strain evidence="1">OdNE_18-Q3-R46-58_BAT3C.305</strain>
    </source>
</reference>
<evidence type="ECO:0000313" key="2">
    <source>
        <dbReference type="Proteomes" id="UP000808146"/>
    </source>
</evidence>
<gene>
    <name evidence="1" type="ORF">IPN75_16440</name>
</gene>
<comment type="caution">
    <text evidence="1">The sequence shown here is derived from an EMBL/GenBank/DDBJ whole genome shotgun (WGS) entry which is preliminary data.</text>
</comment>
<protein>
    <submittedName>
        <fullName evidence="1">NAD-dependent dehydratase</fullName>
    </submittedName>
</protein>
<proteinExistence type="predicted"/>
<sequence>MSRGLGLLLVGATGAVGQAVLRQALGEKRIAQIVAPTRRPLGGEFAGQAKLLNPVIDFARLPEESAWWKVDALVCTLGTTIKVAGSQAAFAAIDRDLPIAVARLAREAGATRSALNSSLGASAHGSFYLRTKAEVERGFIDLEFVSTTIVRPSLIDAERGEARPGEQIGLLFAHVLRPLIPRRYRAVSPQAIAAALLRGVVEGQPGVKIVESDAL</sequence>
<dbReference type="EMBL" id="JADKBR010000019">
    <property type="protein sequence ID" value="MBK8891851.1"/>
    <property type="molecule type" value="Genomic_DNA"/>
</dbReference>
<dbReference type="Gene3D" id="3.40.50.720">
    <property type="entry name" value="NAD(P)-binding Rossmann-like Domain"/>
    <property type="match status" value="1"/>
</dbReference>
<accession>A0A9D7LPH2</accession>
<evidence type="ECO:0000313" key="1">
    <source>
        <dbReference type="EMBL" id="MBK8891851.1"/>
    </source>
</evidence>
<dbReference type="Proteomes" id="UP000808146">
    <property type="component" value="Unassembled WGS sequence"/>
</dbReference>
<dbReference type="SUPFAM" id="SSF51735">
    <property type="entry name" value="NAD(P)-binding Rossmann-fold domains"/>
    <property type="match status" value="1"/>
</dbReference>
<dbReference type="PANTHER" id="PTHR14097:SF7">
    <property type="entry name" value="OXIDOREDUCTASE HTATIP2"/>
    <property type="match status" value="1"/>
</dbReference>
<name>A0A9D7LPH2_9RHOO</name>
<organism evidence="1 2">
    <name type="scientific">Candidatus Dechloromonas phosphorivorans</name>
    <dbReference type="NCBI Taxonomy" id="2899244"/>
    <lineage>
        <taxon>Bacteria</taxon>
        <taxon>Pseudomonadati</taxon>
        <taxon>Pseudomonadota</taxon>
        <taxon>Betaproteobacteria</taxon>
        <taxon>Rhodocyclales</taxon>
        <taxon>Azonexaceae</taxon>
        <taxon>Dechloromonas</taxon>
    </lineage>
</organism>
<dbReference type="InterPro" id="IPR036291">
    <property type="entry name" value="NAD(P)-bd_dom_sf"/>
</dbReference>
<dbReference type="PANTHER" id="PTHR14097">
    <property type="entry name" value="OXIDOREDUCTASE HTATIP2"/>
    <property type="match status" value="1"/>
</dbReference>
<dbReference type="AlphaFoldDB" id="A0A9D7LPH2"/>